<sequence>MFATMDDLIDDIEFAVEHGRWLLALAGALALPDICAAIQSENGQTTGSKYKNWVRGHLAEKYPSFDPEEMYKMRCSFLHQGTSSTLKYNRVIFCPPELPISIHNSVMSGFTPDGGDSVLMLDLPTFCSDVIDAVNAWRSQFEGTANYRRNIEKIMRWHPNGVEPYIIGGRVLT</sequence>
<gene>
    <name evidence="1" type="primary">33</name>
    <name evidence="1" type="ORF">PBI_CONSTANCE_33</name>
</gene>
<evidence type="ECO:0000313" key="2">
    <source>
        <dbReference type="Proteomes" id="UP000274513"/>
    </source>
</evidence>
<dbReference type="KEGG" id="vg:55006529"/>
<protein>
    <submittedName>
        <fullName evidence="1">Uncharacterized protein</fullName>
    </submittedName>
</protein>
<organism evidence="1 2">
    <name type="scientific">Arthrobacter phage Constance</name>
    <dbReference type="NCBI Taxonomy" id="2419950"/>
    <lineage>
        <taxon>Viruses</taxon>
        <taxon>Duplodnaviria</taxon>
        <taxon>Heunggongvirae</taxon>
        <taxon>Uroviricota</taxon>
        <taxon>Caudoviricetes</taxon>
        <taxon>Bridgettevirus</taxon>
        <taxon>Bridgettevirus constance</taxon>
    </lineage>
</organism>
<accession>A0A3G2KEN7</accession>
<dbReference type="Proteomes" id="UP000274513">
    <property type="component" value="Segment"/>
</dbReference>
<evidence type="ECO:0000313" key="1">
    <source>
        <dbReference type="EMBL" id="AYN57439.1"/>
    </source>
</evidence>
<keyword evidence="2" id="KW-1185">Reference proteome</keyword>
<name>A0A3G2KEN7_9CAUD</name>
<proteinExistence type="predicted"/>
<dbReference type="GeneID" id="55006529"/>
<dbReference type="RefSeq" id="YP_009815306.1">
    <property type="nucleotide sequence ID" value="NC_048092.1"/>
</dbReference>
<dbReference type="EMBL" id="MH834605">
    <property type="protein sequence ID" value="AYN57439.1"/>
    <property type="molecule type" value="Genomic_DNA"/>
</dbReference>
<reference evidence="1 2" key="1">
    <citation type="submission" date="2018-09" db="EMBL/GenBank/DDBJ databases">
        <authorList>
            <person name="Rimple P.A."/>
            <person name="Stoner T.H."/>
            <person name="Garlena R.A."/>
            <person name="Russell D.A."/>
            <person name="Pope W.H."/>
            <person name="Jacobs-Sera D."/>
            <person name="Hatfull G.F."/>
        </authorList>
    </citation>
    <scope>NUCLEOTIDE SEQUENCE [LARGE SCALE GENOMIC DNA]</scope>
</reference>